<evidence type="ECO:0000313" key="4">
    <source>
        <dbReference type="EnsemblMetazoa" id="CJA03055b.1"/>
    </source>
</evidence>
<dbReference type="CDD" id="cd07385">
    <property type="entry name" value="MPP_YkuE_C"/>
    <property type="match status" value="1"/>
</dbReference>
<keyword evidence="1" id="KW-1133">Transmembrane helix</keyword>
<feature type="chain" id="PRO_5035858305" evidence="2">
    <location>
        <begin position="23"/>
        <end position="442"/>
    </location>
</feature>
<dbReference type="GO" id="GO:0016787">
    <property type="term" value="F:hydrolase activity"/>
    <property type="evidence" value="ECO:0007669"/>
    <property type="project" value="InterPro"/>
</dbReference>
<dbReference type="PANTHER" id="PTHR31302:SF0">
    <property type="entry name" value="TRANSMEMBRANE PROTEIN WITH METALLOPHOSPHOESTERASE DOMAIN"/>
    <property type="match status" value="1"/>
</dbReference>
<dbReference type="Pfam" id="PF00149">
    <property type="entry name" value="Metallophos"/>
    <property type="match status" value="1"/>
</dbReference>
<reference evidence="5" key="1">
    <citation type="submission" date="2010-08" db="EMBL/GenBank/DDBJ databases">
        <authorList>
            <consortium name="Caenorhabditis japonica Sequencing Consortium"/>
            <person name="Wilson R.K."/>
        </authorList>
    </citation>
    <scope>NUCLEOTIDE SEQUENCE [LARGE SCALE GENOMIC DNA]</scope>
    <source>
        <strain evidence="5">DF5081</strain>
    </source>
</reference>
<feature type="transmembrane region" description="Helical" evidence="1">
    <location>
        <begin position="114"/>
        <end position="143"/>
    </location>
</feature>
<keyword evidence="5" id="KW-1185">Reference proteome</keyword>
<dbReference type="InterPro" id="IPR051158">
    <property type="entry name" value="Metallophosphoesterase_sf"/>
</dbReference>
<dbReference type="InterPro" id="IPR029052">
    <property type="entry name" value="Metallo-depent_PP-like"/>
</dbReference>
<feature type="transmembrane region" description="Helical" evidence="1">
    <location>
        <begin position="85"/>
        <end position="108"/>
    </location>
</feature>
<dbReference type="EnsemblMetazoa" id="CJA03055b.1">
    <property type="protein sequence ID" value="CJA03055b.1"/>
    <property type="gene ID" value="WBGene00122259"/>
</dbReference>
<evidence type="ECO:0000313" key="5">
    <source>
        <dbReference type="Proteomes" id="UP000005237"/>
    </source>
</evidence>
<name>A0A8R1DJ14_CAEJA</name>
<dbReference type="AlphaFoldDB" id="A0A8R1DJ14"/>
<accession>A0A8R1DJ14</accession>
<evidence type="ECO:0000256" key="2">
    <source>
        <dbReference type="SAM" id="SignalP"/>
    </source>
</evidence>
<keyword evidence="2" id="KW-0732">Signal</keyword>
<feature type="transmembrane region" description="Helical" evidence="1">
    <location>
        <begin position="38"/>
        <end position="55"/>
    </location>
</feature>
<organism evidence="4 5">
    <name type="scientific">Caenorhabditis japonica</name>
    <dbReference type="NCBI Taxonomy" id="281687"/>
    <lineage>
        <taxon>Eukaryota</taxon>
        <taxon>Metazoa</taxon>
        <taxon>Ecdysozoa</taxon>
        <taxon>Nematoda</taxon>
        <taxon>Chromadorea</taxon>
        <taxon>Rhabditida</taxon>
        <taxon>Rhabditina</taxon>
        <taxon>Rhabditomorpha</taxon>
        <taxon>Rhabditoidea</taxon>
        <taxon>Rhabditidae</taxon>
        <taxon>Peloderinae</taxon>
        <taxon>Caenorhabditis</taxon>
    </lineage>
</organism>
<dbReference type="InterPro" id="IPR004843">
    <property type="entry name" value="Calcineurin-like_PHP"/>
</dbReference>
<protein>
    <submittedName>
        <fullName evidence="4">Metallophos domain-containing protein</fullName>
    </submittedName>
</protein>
<dbReference type="Proteomes" id="UP000005237">
    <property type="component" value="Unassembled WGS sequence"/>
</dbReference>
<dbReference type="PANTHER" id="PTHR31302">
    <property type="entry name" value="TRANSMEMBRANE PROTEIN WITH METALLOPHOSPHOESTERASE DOMAIN-RELATED"/>
    <property type="match status" value="1"/>
</dbReference>
<sequence length="442" mass="49316">MNIKLKIALVVIFVIHLSMAIARKTTDGVEHHRLLRLHTLLITSTAMLIASFYMWKRVTFAITTLFPFSSPVRSRRLRLLCFQDIALALLFLFLFLSHIAMFFFYVLLGPEPNVIAITSLSFIAAYAHILIFLVLVDIIFYFTKLIHNKVTPNSVHTYLVNNRSYHILLAVFLGFMFMFAGLYSTHTDPIVRKTTIPMKNFEGTVGGSNVSIALLSDIHIGPSVGRSRIRKIVDMTNALKPDIIAIAGDLADGLVRDFSGAAEPLCDLKARGGVYFATGNHEYMHGNVTEWFAFLEDCNITILHNQNKHITVNGQKLCVAGADDLFALRAHVPGHGMDLKKALSTCTTDTTNILLAHQPNAAKLVLTDHELSQKVNLILSGHTHGGQMYPFVPIVHIANAFVRGRYYDPKTDTYVYVSAGVNYFGPPIKMFGSCEIIFINMI</sequence>
<dbReference type="Gene3D" id="3.60.21.10">
    <property type="match status" value="1"/>
</dbReference>
<feature type="signal peptide" evidence="2">
    <location>
        <begin position="1"/>
        <end position="22"/>
    </location>
</feature>
<evidence type="ECO:0000256" key="1">
    <source>
        <dbReference type="SAM" id="Phobius"/>
    </source>
</evidence>
<proteinExistence type="predicted"/>
<dbReference type="SUPFAM" id="SSF56300">
    <property type="entry name" value="Metallo-dependent phosphatases"/>
    <property type="match status" value="1"/>
</dbReference>
<keyword evidence="1" id="KW-0812">Transmembrane</keyword>
<reference evidence="4" key="2">
    <citation type="submission" date="2022-06" db="UniProtKB">
        <authorList>
            <consortium name="EnsemblMetazoa"/>
        </authorList>
    </citation>
    <scope>IDENTIFICATION</scope>
    <source>
        <strain evidence="4">DF5081</strain>
    </source>
</reference>
<feature type="domain" description="Calcineurin-like phosphoesterase" evidence="3">
    <location>
        <begin position="211"/>
        <end position="385"/>
    </location>
</feature>
<keyword evidence="1" id="KW-0472">Membrane</keyword>
<feature type="transmembrane region" description="Helical" evidence="1">
    <location>
        <begin position="164"/>
        <end position="183"/>
    </location>
</feature>
<evidence type="ECO:0000259" key="3">
    <source>
        <dbReference type="Pfam" id="PF00149"/>
    </source>
</evidence>